<reference evidence="2 3" key="1">
    <citation type="submission" date="2012-06" db="EMBL/GenBank/DDBJ databases">
        <authorList>
            <person name="Smith M.C.M."/>
            <person name="Hendrix R."/>
            <person name="Hatfull G.F."/>
        </authorList>
    </citation>
    <scope>NUCLEOTIDE SEQUENCE [LARGE SCALE GENOMIC DNA]</scope>
</reference>
<feature type="region of interest" description="Disordered" evidence="1">
    <location>
        <begin position="1"/>
        <end position="22"/>
    </location>
</feature>
<evidence type="ECO:0000313" key="2">
    <source>
        <dbReference type="EMBL" id="AFU62242.1"/>
    </source>
</evidence>
<protein>
    <submittedName>
        <fullName evidence="2">Uncharacterized protein</fullName>
    </submittedName>
</protein>
<evidence type="ECO:0000256" key="1">
    <source>
        <dbReference type="SAM" id="MobiDB-lite"/>
    </source>
</evidence>
<gene>
    <name evidence="2" type="ORF">TG1_47</name>
</gene>
<dbReference type="EMBL" id="JX182372">
    <property type="protein sequence ID" value="AFU62242.1"/>
    <property type="molecule type" value="Genomic_DNA"/>
</dbReference>
<proteinExistence type="predicted"/>
<organism evidence="2 3">
    <name type="scientific">Streptomyces phage TG1</name>
    <dbReference type="NCBI Taxonomy" id="2927987"/>
    <lineage>
        <taxon>Viruses</taxon>
        <taxon>Duplodnaviria</taxon>
        <taxon>Heunggongvirae</taxon>
        <taxon>Uroviricota</taxon>
        <taxon>Caudoviricetes</taxon>
        <taxon>Colingsworthviridae</taxon>
        <taxon>Tigunavirus</taxon>
        <taxon>Tigunavirus TG1</taxon>
    </lineage>
</organism>
<keyword evidence="3" id="KW-1185">Reference proteome</keyword>
<sequence>MSHSEVQRTTQNAPRFAVGQQSGALDTKGRVLVAKCMGGRCVCCLRRVKQLFPVPYRVTAKVVVIRPYCGGCAPAKAKGAA</sequence>
<dbReference type="KEGG" id="vg:13827596"/>
<dbReference type="Proteomes" id="UP000008669">
    <property type="component" value="Segment"/>
</dbReference>
<evidence type="ECO:0000313" key="3">
    <source>
        <dbReference type="Proteomes" id="UP000008669"/>
    </source>
</evidence>
<name>K4I0E4_9CAUD</name>
<accession>K4I0E4</accession>